<keyword evidence="7" id="KW-1015">Disulfide bond</keyword>
<keyword evidence="8 11" id="KW-0675">Receptor</keyword>
<dbReference type="PANTHER" id="PTHR24243">
    <property type="entry name" value="G-PROTEIN COUPLED RECEPTOR"/>
    <property type="match status" value="1"/>
</dbReference>
<dbReference type="PRINTS" id="PR01565">
    <property type="entry name" value="NEUROMEDINUR"/>
</dbReference>
<dbReference type="CDD" id="cd15134">
    <property type="entry name" value="7tmA_capaR"/>
    <property type="match status" value="1"/>
</dbReference>
<feature type="non-terminal residue" evidence="15">
    <location>
        <position position="1"/>
    </location>
</feature>
<dbReference type="SUPFAM" id="SSF81321">
    <property type="entry name" value="Family A G protein-coupled receptor-like"/>
    <property type="match status" value="1"/>
</dbReference>
<evidence type="ECO:0000256" key="11">
    <source>
        <dbReference type="RuleBase" id="RU000688"/>
    </source>
</evidence>
<evidence type="ECO:0000259" key="14">
    <source>
        <dbReference type="PROSITE" id="PS50262"/>
    </source>
</evidence>
<organism evidence="15">
    <name type="scientific">Platynereis dumerilii</name>
    <name type="common">Dumeril's clam worm</name>
    <dbReference type="NCBI Taxonomy" id="6359"/>
    <lineage>
        <taxon>Eukaryota</taxon>
        <taxon>Metazoa</taxon>
        <taxon>Spiralia</taxon>
        <taxon>Lophotrochozoa</taxon>
        <taxon>Annelida</taxon>
        <taxon>Polychaeta</taxon>
        <taxon>Errantia</taxon>
        <taxon>Phyllodocida</taxon>
        <taxon>Nereididae</taxon>
        <taxon>Platynereis</taxon>
    </lineage>
</organism>
<dbReference type="InterPro" id="IPR005390">
    <property type="entry name" value="NeuromedU_rcpt"/>
</dbReference>
<dbReference type="EMBL" id="KP293974">
    <property type="protein sequence ID" value="AKQ63028.1"/>
    <property type="molecule type" value="mRNA"/>
</dbReference>
<name>A0A0K0PUH5_PLADU</name>
<evidence type="ECO:0000256" key="13">
    <source>
        <dbReference type="SAM" id="Phobius"/>
    </source>
</evidence>
<feature type="region of interest" description="Disordered" evidence="12">
    <location>
        <begin position="370"/>
        <end position="393"/>
    </location>
</feature>
<evidence type="ECO:0000313" key="15">
    <source>
        <dbReference type="EMBL" id="AKQ63028.1"/>
    </source>
</evidence>
<dbReference type="AlphaFoldDB" id="A0A0K0PUH5"/>
<accession>A0A0K0PUH5</accession>
<dbReference type="GO" id="GO:0001607">
    <property type="term" value="F:neuromedin U receptor activity"/>
    <property type="evidence" value="ECO:0007669"/>
    <property type="project" value="InterPro"/>
</dbReference>
<keyword evidence="2" id="KW-1003">Cell membrane</keyword>
<evidence type="ECO:0000256" key="10">
    <source>
        <dbReference type="ARBA" id="ARBA00023224"/>
    </source>
</evidence>
<feature type="transmembrane region" description="Helical" evidence="13">
    <location>
        <begin position="181"/>
        <end position="203"/>
    </location>
</feature>
<proteinExistence type="evidence at transcript level"/>
<evidence type="ECO:0000256" key="3">
    <source>
        <dbReference type="ARBA" id="ARBA00022692"/>
    </source>
</evidence>
<evidence type="ECO:0000256" key="12">
    <source>
        <dbReference type="SAM" id="MobiDB-lite"/>
    </source>
</evidence>
<evidence type="ECO:0000256" key="9">
    <source>
        <dbReference type="ARBA" id="ARBA00023180"/>
    </source>
</evidence>
<feature type="transmembrane region" description="Helical" evidence="13">
    <location>
        <begin position="77"/>
        <end position="99"/>
    </location>
</feature>
<feature type="transmembrane region" description="Helical" evidence="13">
    <location>
        <begin position="39"/>
        <end position="57"/>
    </location>
</feature>
<keyword evidence="10 11" id="KW-0807">Transducer</keyword>
<evidence type="ECO:0000256" key="2">
    <source>
        <dbReference type="ARBA" id="ARBA00022475"/>
    </source>
</evidence>
<dbReference type="GO" id="GO:0005886">
    <property type="term" value="C:plasma membrane"/>
    <property type="evidence" value="ECO:0007669"/>
    <property type="project" value="UniProtKB-SubCell"/>
</dbReference>
<keyword evidence="9" id="KW-0325">Glycoprotein</keyword>
<feature type="transmembrane region" description="Helical" evidence="13">
    <location>
        <begin position="224"/>
        <end position="247"/>
    </location>
</feature>
<dbReference type="Gene3D" id="1.20.1070.10">
    <property type="entry name" value="Rhodopsin 7-helix transmembrane proteins"/>
    <property type="match status" value="1"/>
</dbReference>
<dbReference type="PRINTS" id="PR00237">
    <property type="entry name" value="GPCRRHODOPSN"/>
</dbReference>
<evidence type="ECO:0000256" key="7">
    <source>
        <dbReference type="ARBA" id="ARBA00023157"/>
    </source>
</evidence>
<protein>
    <submittedName>
        <fullName evidence="15">Orphan G-protein coupled receptor 33</fullName>
    </submittedName>
</protein>
<keyword evidence="3 11" id="KW-0812">Transmembrane</keyword>
<feature type="compositionally biased region" description="Low complexity" evidence="12">
    <location>
        <begin position="382"/>
        <end position="393"/>
    </location>
</feature>
<reference evidence="15" key="1">
    <citation type="journal article" date="2015" name="Cell Rep.">
        <title>Large-Scale Combinatorial Deorphanization of Platynereis Neuropeptide GPCRs.</title>
        <authorList>
            <person name="Bauknecht P.M."/>
            <person name="Jekely G."/>
        </authorList>
    </citation>
    <scope>NUCLEOTIDE SEQUENCE</scope>
</reference>
<evidence type="ECO:0000256" key="5">
    <source>
        <dbReference type="ARBA" id="ARBA00023040"/>
    </source>
</evidence>
<dbReference type="PROSITE" id="PS50262">
    <property type="entry name" value="G_PROTEIN_RECEP_F1_2"/>
    <property type="match status" value="1"/>
</dbReference>
<feature type="domain" description="G-protein coupled receptors family 1 profile" evidence="14">
    <location>
        <begin position="19"/>
        <end position="294"/>
    </location>
</feature>
<evidence type="ECO:0000256" key="4">
    <source>
        <dbReference type="ARBA" id="ARBA00022989"/>
    </source>
</evidence>
<keyword evidence="4 13" id="KW-1133">Transmembrane helix</keyword>
<comment type="subcellular location">
    <subcellularLocation>
        <location evidence="1">Cell membrane</location>
        <topology evidence="1">Multi-pass membrane protein</topology>
    </subcellularLocation>
</comment>
<keyword evidence="5 11" id="KW-0297">G-protein coupled receptor</keyword>
<evidence type="ECO:0000256" key="6">
    <source>
        <dbReference type="ARBA" id="ARBA00023136"/>
    </source>
</evidence>
<sequence>ETIILTIVYSLIFITGVLGNVCTCIIVAKNTYMQTATNYYLVSLACSDVLTLILGLPPELYTIWETYPWAFGEPFCVVKIMLSEMTSSASVLTITAFTVERYVAICHPIKAHTLSSLSRALKIIIVLWVLSSLWALPFALHARTYHYVTHPVTKQPIPDSLICNIAPEYFNNMKYMFQMSAFLLFLIPMTLIIVLYILIGLTLRQSGAIARRSYNPRADSSPTAARRAVLKMLVAVVVAFFICWAPFHAQRLMTAFIPDHKWKELPMVMEIQSVLFYISGVLFFVSATINPILYNLMSKKYRQAFKDTLCWRCSTADESRRLRDDRGRIFAEKYSNSTLSTYGYHKTACRGDGKLQGNRRDTSPMRPNYGPCAGHYSNSKGSSDTSPTTRDTSIGTRIIDCINGSAPYSKGRQSSDCIEMSSQGKPNVPEHDIITGNHLKSHLGTFL</sequence>
<feature type="transmembrane region" description="Helical" evidence="13">
    <location>
        <begin position="6"/>
        <end position="27"/>
    </location>
</feature>
<dbReference type="InterPro" id="IPR017452">
    <property type="entry name" value="GPCR_Rhodpsn_7TM"/>
</dbReference>
<dbReference type="InterPro" id="IPR000276">
    <property type="entry name" value="GPCR_Rhodpsn"/>
</dbReference>
<feature type="transmembrane region" description="Helical" evidence="13">
    <location>
        <begin position="120"/>
        <end position="140"/>
    </location>
</feature>
<comment type="similarity">
    <text evidence="11">Belongs to the G-protein coupled receptor 1 family.</text>
</comment>
<evidence type="ECO:0000256" key="8">
    <source>
        <dbReference type="ARBA" id="ARBA00023170"/>
    </source>
</evidence>
<feature type="transmembrane region" description="Helical" evidence="13">
    <location>
        <begin position="274"/>
        <end position="296"/>
    </location>
</feature>
<evidence type="ECO:0000256" key="1">
    <source>
        <dbReference type="ARBA" id="ARBA00004651"/>
    </source>
</evidence>
<dbReference type="PROSITE" id="PS00237">
    <property type="entry name" value="G_PROTEIN_RECEP_F1_1"/>
    <property type="match status" value="1"/>
</dbReference>
<keyword evidence="6 13" id="KW-0472">Membrane</keyword>
<dbReference type="Pfam" id="PF00001">
    <property type="entry name" value="7tm_1"/>
    <property type="match status" value="1"/>
</dbReference>
<dbReference type="PANTHER" id="PTHR24243:SF208">
    <property type="entry name" value="PYROKININ-1 RECEPTOR"/>
    <property type="match status" value="1"/>
</dbReference>